<dbReference type="InterPro" id="IPR012621">
    <property type="entry name" value="Tom7"/>
</dbReference>
<dbReference type="PRINTS" id="PR00926">
    <property type="entry name" value="MITOCARRIER"/>
</dbReference>
<evidence type="ECO:0000256" key="7">
    <source>
        <dbReference type="ARBA" id="ARBA00022737"/>
    </source>
</evidence>
<evidence type="ECO:0000313" key="17">
    <source>
        <dbReference type="EMBL" id="KAG9247094.1"/>
    </source>
</evidence>
<sequence>MSNMQLSEESKERIGKIIDFSRVAIHYGYLPLIVYLAGFTYSEPRPSLIRHVRLLMAEKKHGRFSPATVEAIGGLSAGTISTLIVHPLDVIKTRLQIARGASTSRKTSGFTILRGLLRNQKPVQSLYRGLSPNLVGNASSWAIFFYFKSLIESQLSSLHGSSRSSQHGLMPSDYFLAAGLAGIATTLSTAPIWVLKTRMLSSERESRGAYQNMWQGVRHIWRTDGVKGFYRGAAVSLMGVSHGAVQFAVYDPLKKLWKRHLISNSLGSEGEEVKMGTAATLGLSSSAKIVAGAVTYPYQVLRSRLQTYDAEKRFGRGIRGVATRMWREDGWRGFYRGLATNIVRVLPATWVTFLVYENARFYLTRWDREEVDR</sequence>
<evidence type="ECO:0000256" key="14">
    <source>
        <dbReference type="PROSITE-ProRule" id="PRU00282"/>
    </source>
</evidence>
<dbReference type="InterPro" id="IPR018108">
    <property type="entry name" value="MCP_transmembrane"/>
</dbReference>
<dbReference type="PANTHER" id="PTHR45683">
    <property type="entry name" value="MITOCHONDRIAL NICOTINAMIDE ADENINE DINUCLEOTIDE TRANSPORTER 1-RELATED-RELATED"/>
    <property type="match status" value="1"/>
</dbReference>
<dbReference type="InterPro" id="IPR002067">
    <property type="entry name" value="MCP"/>
</dbReference>
<keyword evidence="6 14" id="KW-0812">Transmembrane</keyword>
<keyword evidence="12" id="KW-0496">Mitochondrion</keyword>
<dbReference type="EMBL" id="MU253782">
    <property type="protein sequence ID" value="KAG9247094.1"/>
    <property type="molecule type" value="Genomic_DNA"/>
</dbReference>
<evidence type="ECO:0000256" key="5">
    <source>
        <dbReference type="ARBA" id="ARBA00022448"/>
    </source>
</evidence>
<comment type="similarity">
    <text evidence="4">Belongs to the Tom7 family.</text>
</comment>
<evidence type="ECO:0000256" key="6">
    <source>
        <dbReference type="ARBA" id="ARBA00022692"/>
    </source>
</evidence>
<keyword evidence="18" id="KW-1185">Reference proteome</keyword>
<dbReference type="Pfam" id="PF08038">
    <property type="entry name" value="Tom7"/>
    <property type="match status" value="1"/>
</dbReference>
<comment type="similarity">
    <text evidence="3 15">Belongs to the mitochondrial carrier (TC 2.A.29) family.</text>
</comment>
<evidence type="ECO:0000256" key="10">
    <source>
        <dbReference type="ARBA" id="ARBA00022927"/>
    </source>
</evidence>
<name>A0A9P8CHA3_9HELO</name>
<dbReference type="Proteomes" id="UP000887226">
    <property type="component" value="Unassembled WGS sequence"/>
</dbReference>
<evidence type="ECO:0000256" key="13">
    <source>
        <dbReference type="ARBA" id="ARBA00023136"/>
    </source>
</evidence>
<dbReference type="GO" id="GO:0005743">
    <property type="term" value="C:mitochondrial inner membrane"/>
    <property type="evidence" value="ECO:0007669"/>
    <property type="project" value="UniProtKB-SubCell"/>
</dbReference>
<comment type="caution">
    <text evidence="17">The sequence shown here is derived from an EMBL/GenBank/DDBJ whole genome shotgun (WGS) entry which is preliminary data.</text>
</comment>
<organism evidence="17 18">
    <name type="scientific">Calycina marina</name>
    <dbReference type="NCBI Taxonomy" id="1763456"/>
    <lineage>
        <taxon>Eukaryota</taxon>
        <taxon>Fungi</taxon>
        <taxon>Dikarya</taxon>
        <taxon>Ascomycota</taxon>
        <taxon>Pezizomycotina</taxon>
        <taxon>Leotiomycetes</taxon>
        <taxon>Helotiales</taxon>
        <taxon>Pezizellaceae</taxon>
        <taxon>Calycina</taxon>
    </lineage>
</organism>
<feature type="transmembrane region" description="Helical" evidence="16">
    <location>
        <begin position="20"/>
        <end position="41"/>
    </location>
</feature>
<dbReference type="GO" id="GO:0005742">
    <property type="term" value="C:mitochondrial outer membrane translocase complex"/>
    <property type="evidence" value="ECO:0007669"/>
    <property type="project" value="InterPro"/>
</dbReference>
<feature type="repeat" description="Solcar" evidence="14">
    <location>
        <begin position="279"/>
        <end position="362"/>
    </location>
</feature>
<dbReference type="SUPFAM" id="SSF103506">
    <property type="entry name" value="Mitochondrial carrier"/>
    <property type="match status" value="1"/>
</dbReference>
<dbReference type="GO" id="GO:0030150">
    <property type="term" value="P:protein import into mitochondrial matrix"/>
    <property type="evidence" value="ECO:0007669"/>
    <property type="project" value="InterPro"/>
</dbReference>
<evidence type="ECO:0000256" key="11">
    <source>
        <dbReference type="ARBA" id="ARBA00022989"/>
    </source>
</evidence>
<evidence type="ECO:0000256" key="9">
    <source>
        <dbReference type="ARBA" id="ARBA00022792"/>
    </source>
</evidence>
<evidence type="ECO:0000256" key="2">
    <source>
        <dbReference type="ARBA" id="ARBA00004572"/>
    </source>
</evidence>
<reference evidence="17" key="1">
    <citation type="journal article" date="2021" name="IMA Fungus">
        <title>Genomic characterization of three marine fungi, including Emericellopsis atlantica sp. nov. with signatures of a generalist lifestyle and marine biomass degradation.</title>
        <authorList>
            <person name="Hagestad O.C."/>
            <person name="Hou L."/>
            <person name="Andersen J.H."/>
            <person name="Hansen E.H."/>
            <person name="Altermark B."/>
            <person name="Li C."/>
            <person name="Kuhnert E."/>
            <person name="Cox R.J."/>
            <person name="Crous P.W."/>
            <person name="Spatafora J.W."/>
            <person name="Lail K."/>
            <person name="Amirebrahimi M."/>
            <person name="Lipzen A."/>
            <person name="Pangilinan J."/>
            <person name="Andreopoulos W."/>
            <person name="Hayes R.D."/>
            <person name="Ng V."/>
            <person name="Grigoriev I.V."/>
            <person name="Jackson S.A."/>
            <person name="Sutton T.D.S."/>
            <person name="Dobson A.D.W."/>
            <person name="Rama T."/>
        </authorList>
    </citation>
    <scope>NUCLEOTIDE SEQUENCE</scope>
    <source>
        <strain evidence="17">TRa3180A</strain>
    </source>
</reference>
<dbReference type="Gene3D" id="1.50.40.10">
    <property type="entry name" value="Mitochondrial carrier domain"/>
    <property type="match status" value="1"/>
</dbReference>
<proteinExistence type="inferred from homology"/>
<dbReference type="InterPro" id="IPR044712">
    <property type="entry name" value="SLC25A32-like"/>
</dbReference>
<keyword evidence="9" id="KW-0999">Mitochondrion inner membrane</keyword>
<evidence type="ECO:0000256" key="3">
    <source>
        <dbReference type="ARBA" id="ARBA00006375"/>
    </source>
</evidence>
<keyword evidence="13 14" id="KW-0472">Membrane</keyword>
<evidence type="ECO:0000256" key="4">
    <source>
        <dbReference type="ARBA" id="ARBA00010917"/>
    </source>
</evidence>
<evidence type="ECO:0000256" key="12">
    <source>
        <dbReference type="ARBA" id="ARBA00023128"/>
    </source>
</evidence>
<dbReference type="OrthoDB" id="428293at2759"/>
<keyword evidence="10" id="KW-0653">Protein transport</keyword>
<dbReference type="GO" id="GO:0015215">
    <property type="term" value="F:nucleotide transmembrane transporter activity"/>
    <property type="evidence" value="ECO:0007669"/>
    <property type="project" value="UniProtKB-ARBA"/>
</dbReference>
<evidence type="ECO:0000256" key="8">
    <source>
        <dbReference type="ARBA" id="ARBA00022787"/>
    </source>
</evidence>
<dbReference type="InterPro" id="IPR023395">
    <property type="entry name" value="MCP_dom_sf"/>
</dbReference>
<dbReference type="PROSITE" id="PS50920">
    <property type="entry name" value="SOLCAR"/>
    <property type="match status" value="3"/>
</dbReference>
<gene>
    <name evidence="17" type="ORF">BJ878DRAFT_435939</name>
</gene>
<evidence type="ECO:0000313" key="18">
    <source>
        <dbReference type="Proteomes" id="UP000887226"/>
    </source>
</evidence>
<evidence type="ECO:0000256" key="1">
    <source>
        <dbReference type="ARBA" id="ARBA00004448"/>
    </source>
</evidence>
<dbReference type="Pfam" id="PF00153">
    <property type="entry name" value="Mito_carr"/>
    <property type="match status" value="3"/>
</dbReference>
<evidence type="ECO:0000256" key="15">
    <source>
        <dbReference type="RuleBase" id="RU000488"/>
    </source>
</evidence>
<protein>
    <submittedName>
        <fullName evidence="17">Mitochondrial carrier domain-containing protein</fullName>
    </submittedName>
</protein>
<keyword evidence="11 16" id="KW-1133">Transmembrane helix</keyword>
<comment type="subcellular location">
    <subcellularLocation>
        <location evidence="1">Mitochondrion inner membrane</location>
        <topology evidence="1">Multi-pass membrane protein</topology>
    </subcellularLocation>
    <subcellularLocation>
        <location evidence="2">Mitochondrion outer membrane</location>
        <topology evidence="2">Single-pass membrane protein</topology>
    </subcellularLocation>
</comment>
<accession>A0A9P8CHA3</accession>
<keyword evidence="5 15" id="KW-0813">Transport</keyword>
<keyword evidence="7" id="KW-0677">Repeat</keyword>
<evidence type="ECO:0000256" key="16">
    <source>
        <dbReference type="SAM" id="Phobius"/>
    </source>
</evidence>
<keyword evidence="8" id="KW-1000">Mitochondrion outer membrane</keyword>
<feature type="repeat" description="Solcar" evidence="14">
    <location>
        <begin position="173"/>
        <end position="256"/>
    </location>
</feature>
<dbReference type="AlphaFoldDB" id="A0A9P8CHA3"/>
<feature type="repeat" description="Solcar" evidence="14">
    <location>
        <begin position="65"/>
        <end position="154"/>
    </location>
</feature>